<reference evidence="5" key="1">
    <citation type="submission" date="2021-03" db="EMBL/GenBank/DDBJ databases">
        <authorList>
            <consortium name="Genoscope - CEA"/>
            <person name="William W."/>
        </authorList>
    </citation>
    <scope>NUCLEOTIDE SEQUENCE</scope>
    <source>
        <strain evidence="5">Doubled-haploid Pahang</strain>
    </source>
</reference>
<dbReference type="OMA" id="CIKADWI"/>
<dbReference type="InterPro" id="IPR020867">
    <property type="entry name" value="THF_DH/CycHdrlase_CS"/>
</dbReference>
<keyword evidence="3" id="KW-0732">Signal</keyword>
<accession>A0A804KDX6</accession>
<evidence type="ECO:0000256" key="2">
    <source>
        <dbReference type="ARBA" id="ARBA00023002"/>
    </source>
</evidence>
<feature type="domain" description="Tetrahydrofolate dehydrogenase/cyclohydrolase NAD(P)-binding" evidence="4">
    <location>
        <begin position="3"/>
        <end position="119"/>
    </location>
</feature>
<feature type="chain" id="PRO_5033612108" evidence="3">
    <location>
        <begin position="16"/>
        <end position="122"/>
    </location>
</feature>
<dbReference type="Pfam" id="PF02882">
    <property type="entry name" value="THF_DHG_CYH_C"/>
    <property type="match status" value="1"/>
</dbReference>
<dbReference type="InterPro" id="IPR036291">
    <property type="entry name" value="NAD(P)-bd_dom_sf"/>
</dbReference>
<dbReference type="AlphaFoldDB" id="A0A804KDX6"/>
<dbReference type="InterPro" id="IPR020631">
    <property type="entry name" value="THF_DH/CycHdrlase_NAD-bd_dom"/>
</dbReference>
<evidence type="ECO:0000259" key="4">
    <source>
        <dbReference type="Pfam" id="PF02882"/>
    </source>
</evidence>
<protein>
    <submittedName>
        <fullName evidence="5">(wild Malaysian banana) hypothetical protein</fullName>
    </submittedName>
</protein>
<keyword evidence="1" id="KW-0378">Hydrolase</keyword>
<evidence type="ECO:0000313" key="5">
    <source>
        <dbReference type="EMBL" id="CAG1833563.1"/>
    </source>
</evidence>
<dbReference type="InParanoid" id="A0A804KDX6"/>
<name>A0A804KDX6_MUSAM</name>
<dbReference type="SUPFAM" id="SSF51735">
    <property type="entry name" value="NAD(P)-binding Rossmann-fold domains"/>
    <property type="match status" value="1"/>
</dbReference>
<dbReference type="PANTHER" id="PTHR48099">
    <property type="entry name" value="C-1-TETRAHYDROFOLATE SYNTHASE, CYTOPLASMIC-RELATED"/>
    <property type="match status" value="1"/>
</dbReference>
<dbReference type="PROSITE" id="PS00767">
    <property type="entry name" value="THF_DHG_CYH_2"/>
    <property type="match status" value="1"/>
</dbReference>
<dbReference type="Gene3D" id="3.40.50.10860">
    <property type="entry name" value="Leucine Dehydrogenase, chain A, domain 1"/>
    <property type="match status" value="1"/>
</dbReference>
<dbReference type="Proteomes" id="UP000012960">
    <property type="component" value="Unplaced"/>
</dbReference>
<feature type="signal peptide" evidence="3">
    <location>
        <begin position="1"/>
        <end position="15"/>
    </location>
</feature>
<keyword evidence="2" id="KW-0560">Oxidoreductase</keyword>
<dbReference type="Gramene" id="Ma08_t34080.1">
    <property type="protein sequence ID" value="Ma08_p34080.1"/>
    <property type="gene ID" value="Ma08_g34080"/>
</dbReference>
<dbReference type="Gene3D" id="3.40.50.720">
    <property type="entry name" value="NAD(P)-binding Rossmann-like Domain"/>
    <property type="match status" value="1"/>
</dbReference>
<evidence type="ECO:0000313" key="6">
    <source>
        <dbReference type="EnsemblPlants" id="Ma08_p34080.1"/>
    </source>
</evidence>
<dbReference type="EMBL" id="HG996472">
    <property type="protein sequence ID" value="CAG1833563.1"/>
    <property type="molecule type" value="Genomic_DNA"/>
</dbReference>
<gene>
    <name evidence="5" type="ORF">GSMUA_94840.1</name>
</gene>
<dbReference type="GO" id="GO:0016787">
    <property type="term" value="F:hydrolase activity"/>
    <property type="evidence" value="ECO:0007669"/>
    <property type="project" value="UniProtKB-KW"/>
</dbReference>
<dbReference type="InterPro" id="IPR000672">
    <property type="entry name" value="THF_DH/CycHdrlase"/>
</dbReference>
<dbReference type="PANTHER" id="PTHR48099:SF27">
    <property type="entry name" value="BIFUNCTIONAL PROTEIN FOLD 2"/>
    <property type="match status" value="1"/>
</dbReference>
<evidence type="ECO:0000313" key="7">
    <source>
        <dbReference type="Proteomes" id="UP000012960"/>
    </source>
</evidence>
<evidence type="ECO:0000256" key="1">
    <source>
        <dbReference type="ARBA" id="ARBA00022801"/>
    </source>
</evidence>
<keyword evidence="7" id="KW-1185">Reference proteome</keyword>
<proteinExistence type="predicted"/>
<dbReference type="GO" id="GO:0004488">
    <property type="term" value="F:methylenetetrahydrofolate dehydrogenase (NADP+) activity"/>
    <property type="evidence" value="ECO:0007669"/>
    <property type="project" value="InterPro"/>
</dbReference>
<dbReference type="EnsemblPlants" id="Ma08_t34080.1">
    <property type="protein sequence ID" value="Ma08_p34080.1"/>
    <property type="gene ID" value="Ma08_g34080"/>
</dbReference>
<organism evidence="6 7">
    <name type="scientific">Musa acuminata subsp. malaccensis</name>
    <name type="common">Wild banana</name>
    <name type="synonym">Musa malaccensis</name>
    <dbReference type="NCBI Taxonomy" id="214687"/>
    <lineage>
        <taxon>Eukaryota</taxon>
        <taxon>Viridiplantae</taxon>
        <taxon>Streptophyta</taxon>
        <taxon>Embryophyta</taxon>
        <taxon>Tracheophyta</taxon>
        <taxon>Spermatophyta</taxon>
        <taxon>Magnoliopsida</taxon>
        <taxon>Liliopsida</taxon>
        <taxon>Zingiberales</taxon>
        <taxon>Musaceae</taxon>
        <taxon>Musa</taxon>
    </lineage>
</organism>
<reference evidence="6" key="2">
    <citation type="submission" date="2021-05" db="UniProtKB">
        <authorList>
            <consortium name="EnsemblPlants"/>
        </authorList>
    </citation>
    <scope>IDENTIFICATION</scope>
    <source>
        <strain evidence="6">subsp. malaccensis</strain>
    </source>
</reference>
<sequence length="122" mass="12867">MVELSVALLLLKADATVTIIHSHAHDSKSIIREADIVIAAAGQAKMIEGDWIKSGAAVIDVGTNAIDDPSRISGYRVVGDVDFEEASKVAGWLTPFPGGVGPMTVAMLIKNTLDGVKRKITQ</sequence>
<dbReference type="PRINTS" id="PR00085">
    <property type="entry name" value="THFDHDRGNASE"/>
</dbReference>
<evidence type="ECO:0000256" key="3">
    <source>
        <dbReference type="SAM" id="SignalP"/>
    </source>
</evidence>